<dbReference type="OrthoDB" id="8194670at2759"/>
<sequence length="136" mass="15447">MPVSTTHLHPTSVVQRARAPADLSQAKYDSSPVIDYMERPQQPLQILSNTTFNHGVFAENVPHNPAWECYIKCAPVEIEMLNSTLGEVNVQKAVDTYDYLELPLAQKCAQNNEPDLCEKSFRMLRYVHDNLGNQYP</sequence>
<evidence type="ECO:0000313" key="1">
    <source>
        <dbReference type="EMBL" id="KAF2888277.1"/>
    </source>
</evidence>
<dbReference type="EMBL" id="VTPC01078595">
    <property type="protein sequence ID" value="KAF2888277.1"/>
    <property type="molecule type" value="Genomic_DNA"/>
</dbReference>
<keyword evidence="2" id="KW-1185">Reference proteome</keyword>
<dbReference type="Gene3D" id="1.10.238.20">
    <property type="entry name" value="Pheromone/general odorant binding protein domain"/>
    <property type="match status" value="1"/>
</dbReference>
<dbReference type="GO" id="GO:0005549">
    <property type="term" value="F:odorant binding"/>
    <property type="evidence" value="ECO:0007669"/>
    <property type="project" value="InterPro"/>
</dbReference>
<organism evidence="1 2">
    <name type="scientific">Ignelater luminosus</name>
    <name type="common">Cucubano</name>
    <name type="synonym">Pyrophorus luminosus</name>
    <dbReference type="NCBI Taxonomy" id="2038154"/>
    <lineage>
        <taxon>Eukaryota</taxon>
        <taxon>Metazoa</taxon>
        <taxon>Ecdysozoa</taxon>
        <taxon>Arthropoda</taxon>
        <taxon>Hexapoda</taxon>
        <taxon>Insecta</taxon>
        <taxon>Pterygota</taxon>
        <taxon>Neoptera</taxon>
        <taxon>Endopterygota</taxon>
        <taxon>Coleoptera</taxon>
        <taxon>Polyphaga</taxon>
        <taxon>Elateriformia</taxon>
        <taxon>Elateroidea</taxon>
        <taxon>Elateridae</taxon>
        <taxon>Agrypninae</taxon>
        <taxon>Pyrophorini</taxon>
        <taxon>Ignelater</taxon>
    </lineage>
</organism>
<proteinExistence type="predicted"/>
<reference evidence="1" key="1">
    <citation type="submission" date="2019-08" db="EMBL/GenBank/DDBJ databases">
        <title>The genome of the North American firefly Photinus pyralis.</title>
        <authorList>
            <consortium name="Photinus pyralis genome working group"/>
            <person name="Fallon T.R."/>
            <person name="Sander Lower S.E."/>
            <person name="Weng J.-K."/>
        </authorList>
    </citation>
    <scope>NUCLEOTIDE SEQUENCE</scope>
    <source>
        <strain evidence="1">TRF0915ILg1</strain>
        <tissue evidence="1">Whole body</tissue>
    </source>
</reference>
<evidence type="ECO:0000313" key="2">
    <source>
        <dbReference type="Proteomes" id="UP000801492"/>
    </source>
</evidence>
<gene>
    <name evidence="1" type="ORF">ILUMI_17896</name>
</gene>
<name>A0A8K0CQ74_IGNLU</name>
<dbReference type="AlphaFoldDB" id="A0A8K0CQ74"/>
<dbReference type="CDD" id="cd23992">
    <property type="entry name" value="PBP_GOBP"/>
    <property type="match status" value="1"/>
</dbReference>
<accession>A0A8K0CQ74</accession>
<dbReference type="Proteomes" id="UP000801492">
    <property type="component" value="Unassembled WGS sequence"/>
</dbReference>
<dbReference type="SUPFAM" id="SSF47565">
    <property type="entry name" value="Insect pheromone/odorant-binding proteins"/>
    <property type="match status" value="1"/>
</dbReference>
<protein>
    <submittedName>
        <fullName evidence="1">Uncharacterized protein</fullName>
    </submittedName>
</protein>
<dbReference type="InterPro" id="IPR036728">
    <property type="entry name" value="PBP_GOBP_sf"/>
</dbReference>
<comment type="caution">
    <text evidence="1">The sequence shown here is derived from an EMBL/GenBank/DDBJ whole genome shotgun (WGS) entry which is preliminary data.</text>
</comment>